<dbReference type="EMBL" id="OBDZ01000015">
    <property type="protein sequence ID" value="SNY31681.1"/>
    <property type="molecule type" value="Genomic_DNA"/>
</dbReference>
<dbReference type="Proteomes" id="UP000219573">
    <property type="component" value="Unassembled WGS sequence"/>
</dbReference>
<name>A0A285HAK0_9FIRM</name>
<evidence type="ECO:0000313" key="1">
    <source>
        <dbReference type="EMBL" id="SNY31681.1"/>
    </source>
</evidence>
<keyword evidence="2" id="KW-1185">Reference proteome</keyword>
<sequence>MDIPPTPIKSLIRAKEIAEEKLDYVYLGNVEGQEYRNTYCPNCKEEVISRNYNVVQINLDGKKCSNCGQEIKVIL</sequence>
<organism evidence="1 2">
    <name type="scientific">Orenia metallireducens</name>
    <dbReference type="NCBI Taxonomy" id="1413210"/>
    <lineage>
        <taxon>Bacteria</taxon>
        <taxon>Bacillati</taxon>
        <taxon>Bacillota</taxon>
        <taxon>Clostridia</taxon>
        <taxon>Halanaerobiales</taxon>
        <taxon>Halobacteroidaceae</taxon>
        <taxon>Orenia</taxon>
    </lineage>
</organism>
<dbReference type="RefSeq" id="WP_097018134.1">
    <property type="nucleotide sequence ID" value="NZ_OBDZ01000015.1"/>
</dbReference>
<accession>A0A285HAK0</accession>
<dbReference type="AlphaFoldDB" id="A0A285HAK0"/>
<gene>
    <name evidence="1" type="ORF">SAMN06265827_11543</name>
</gene>
<reference evidence="2" key="1">
    <citation type="submission" date="2017-09" db="EMBL/GenBank/DDBJ databases">
        <authorList>
            <person name="Varghese N."/>
            <person name="Submissions S."/>
        </authorList>
    </citation>
    <scope>NUCLEOTIDE SEQUENCE [LARGE SCALE GENOMIC DNA]</scope>
    <source>
        <strain evidence="2">MSL47</strain>
    </source>
</reference>
<evidence type="ECO:0000313" key="2">
    <source>
        <dbReference type="Proteomes" id="UP000219573"/>
    </source>
</evidence>
<dbReference type="STRING" id="1413210.U472_04425"/>
<protein>
    <submittedName>
        <fullName evidence="1">Uncharacterized protein</fullName>
    </submittedName>
</protein>
<dbReference type="OrthoDB" id="9778883at2"/>
<proteinExistence type="predicted"/>